<proteinExistence type="predicted"/>
<name>A0ACC3B5M5_9EURO</name>
<comment type="caution">
    <text evidence="1">The sequence shown here is derived from an EMBL/GenBank/DDBJ whole genome shotgun (WGS) entry which is preliminary data.</text>
</comment>
<gene>
    <name evidence="1" type="ORF">N8T08_004024</name>
</gene>
<accession>A0ACC3B5M5</accession>
<reference evidence="1 2" key="1">
    <citation type="journal article" date="2023" name="ACS Omega">
        <title>Identification of the Neoaspergillic Acid Biosynthesis Gene Cluster by Establishing an In Vitro CRISPR-Ribonucleoprotein Genetic System in Aspergillus melleus.</title>
        <authorList>
            <person name="Yuan B."/>
            <person name="Grau M.F."/>
            <person name="Murata R.M."/>
            <person name="Torok T."/>
            <person name="Venkateswaran K."/>
            <person name="Stajich J.E."/>
            <person name="Wang C.C.C."/>
        </authorList>
    </citation>
    <scope>NUCLEOTIDE SEQUENCE [LARGE SCALE GENOMIC DNA]</scope>
    <source>
        <strain evidence="1 2">IMV 1140</strain>
    </source>
</reference>
<organism evidence="1 2">
    <name type="scientific">Aspergillus melleus</name>
    <dbReference type="NCBI Taxonomy" id="138277"/>
    <lineage>
        <taxon>Eukaryota</taxon>
        <taxon>Fungi</taxon>
        <taxon>Dikarya</taxon>
        <taxon>Ascomycota</taxon>
        <taxon>Pezizomycotina</taxon>
        <taxon>Eurotiomycetes</taxon>
        <taxon>Eurotiomycetidae</taxon>
        <taxon>Eurotiales</taxon>
        <taxon>Aspergillaceae</taxon>
        <taxon>Aspergillus</taxon>
        <taxon>Aspergillus subgen. Circumdati</taxon>
    </lineage>
</organism>
<sequence length="386" mass="43873">MVNRLDTDDTTAPHPEQENWSITNLPDILYVLRPGTENLKSRRRVHKNIGPIFGKMLRNLPVLPTRISSQVEGWRLEAWMRLDRRVTPADIMDRVNPPFRVNMTEDDVGYRRRLFRETFHIALWGSQKSMNEVGRMVMGIGRDPKMNSTRGLTPGLIVPAEGESGGRIPLPSPPHPIRIRNIPDPVAMNPMSGPPEPLMQPNAAVMPQYPGQYVSSFKDRDDATDIQGHRTPMNDCTRTLHHRPDLKILYETPPKAKFRAVDQSDGGPSMALVPQHHTPGDHRERKLALDPDDIFSPSPRARKKKAYHQDIPPFPAYPSVPIELASHEGPPARSFPAPVESEPELEMTLEEYLEYKKLGFMDFLNARYRDDMDFPLNRGVGAWVQS</sequence>
<protein>
    <submittedName>
        <fullName evidence="1">Uncharacterized protein</fullName>
    </submittedName>
</protein>
<keyword evidence="2" id="KW-1185">Reference proteome</keyword>
<evidence type="ECO:0000313" key="2">
    <source>
        <dbReference type="Proteomes" id="UP001177260"/>
    </source>
</evidence>
<dbReference type="EMBL" id="JAOPJF010000022">
    <property type="protein sequence ID" value="KAK1145783.1"/>
    <property type="molecule type" value="Genomic_DNA"/>
</dbReference>
<evidence type="ECO:0000313" key="1">
    <source>
        <dbReference type="EMBL" id="KAK1145783.1"/>
    </source>
</evidence>
<dbReference type="Proteomes" id="UP001177260">
    <property type="component" value="Unassembled WGS sequence"/>
</dbReference>